<accession>A0A956NI69</accession>
<dbReference type="PANTHER" id="PTHR32063:SF0">
    <property type="entry name" value="SWARMING MOTILITY PROTEIN SWRC"/>
    <property type="match status" value="1"/>
</dbReference>
<reference evidence="2" key="1">
    <citation type="submission" date="2020-04" db="EMBL/GenBank/DDBJ databases">
        <authorList>
            <person name="Zhang T."/>
        </authorList>
    </citation>
    <scope>NUCLEOTIDE SEQUENCE</scope>
    <source>
        <strain evidence="2">HKST-UBA02</strain>
    </source>
</reference>
<protein>
    <submittedName>
        <fullName evidence="2">Efflux RND transporter permease subunit</fullName>
    </submittedName>
</protein>
<feature type="transmembrane region" description="Helical" evidence="1">
    <location>
        <begin position="62"/>
        <end position="82"/>
    </location>
</feature>
<dbReference type="Pfam" id="PF00873">
    <property type="entry name" value="ACR_tran"/>
    <property type="match status" value="1"/>
</dbReference>
<keyword evidence="1" id="KW-1133">Transmembrane helix</keyword>
<dbReference type="Proteomes" id="UP000739538">
    <property type="component" value="Unassembled WGS sequence"/>
</dbReference>
<gene>
    <name evidence="2" type="ORF">KDA27_29050</name>
</gene>
<proteinExistence type="predicted"/>
<evidence type="ECO:0000256" key="1">
    <source>
        <dbReference type="SAM" id="Phobius"/>
    </source>
</evidence>
<feature type="transmembrane region" description="Helical" evidence="1">
    <location>
        <begin position="165"/>
        <end position="188"/>
    </location>
</feature>
<feature type="transmembrane region" description="Helical" evidence="1">
    <location>
        <begin position="88"/>
        <end position="113"/>
    </location>
</feature>
<feature type="non-terminal residue" evidence="2">
    <location>
        <position position="1"/>
    </location>
</feature>
<evidence type="ECO:0000313" key="3">
    <source>
        <dbReference type="Proteomes" id="UP000739538"/>
    </source>
</evidence>
<keyword evidence="1" id="KW-0472">Membrane</keyword>
<feature type="transmembrane region" description="Helical" evidence="1">
    <location>
        <begin position="35"/>
        <end position="55"/>
    </location>
</feature>
<dbReference type="EMBL" id="JAGQHS010000583">
    <property type="protein sequence ID" value="MCA9759880.1"/>
    <property type="molecule type" value="Genomic_DNA"/>
</dbReference>
<dbReference type="AlphaFoldDB" id="A0A956NI69"/>
<evidence type="ECO:0000313" key="2">
    <source>
        <dbReference type="EMBL" id="MCA9759880.1"/>
    </source>
</evidence>
<reference evidence="2" key="2">
    <citation type="journal article" date="2021" name="Microbiome">
        <title>Successional dynamics and alternative stable states in a saline activated sludge microbial community over 9 years.</title>
        <authorList>
            <person name="Wang Y."/>
            <person name="Ye J."/>
            <person name="Ju F."/>
            <person name="Liu L."/>
            <person name="Boyd J.A."/>
            <person name="Deng Y."/>
            <person name="Parks D.H."/>
            <person name="Jiang X."/>
            <person name="Yin X."/>
            <person name="Woodcroft B.J."/>
            <person name="Tyson G.W."/>
            <person name="Hugenholtz P."/>
            <person name="Polz M.F."/>
            <person name="Zhang T."/>
        </authorList>
    </citation>
    <scope>NUCLEOTIDE SEQUENCE</scope>
    <source>
        <strain evidence="2">HKST-UBA02</strain>
    </source>
</reference>
<dbReference type="Gene3D" id="1.20.1640.10">
    <property type="entry name" value="Multidrug efflux transporter AcrB transmembrane domain"/>
    <property type="match status" value="1"/>
</dbReference>
<feature type="non-terminal residue" evidence="2">
    <location>
        <position position="189"/>
    </location>
</feature>
<feature type="transmembrane region" description="Helical" evidence="1">
    <location>
        <begin position="133"/>
        <end position="153"/>
    </location>
</feature>
<sequence length="189" mass="19737">HVAVKELNAGVLEPAGLELIVAYDTSIYIRDALGLVQNNLAVGGLLAVLVLLLFVRAVAPTIIISVAIPVSAVGTFLAMFLLGRNINVVSLAGLSFAIGMLVDNSIVVLENIFRHAQEGEDEVTASSRGTTEVWGAVLASTLTTVAVFLPLLFMQAEIAQLLRDIALAICCAVILSFGVSVLVIPCLAA</sequence>
<dbReference type="SUPFAM" id="SSF82866">
    <property type="entry name" value="Multidrug efflux transporter AcrB transmembrane domain"/>
    <property type="match status" value="1"/>
</dbReference>
<organism evidence="2 3">
    <name type="scientific">Eiseniibacteriota bacterium</name>
    <dbReference type="NCBI Taxonomy" id="2212470"/>
    <lineage>
        <taxon>Bacteria</taxon>
        <taxon>Candidatus Eiseniibacteriota</taxon>
    </lineage>
</organism>
<comment type="caution">
    <text evidence="2">The sequence shown here is derived from an EMBL/GenBank/DDBJ whole genome shotgun (WGS) entry which is preliminary data.</text>
</comment>
<dbReference type="Gene3D" id="3.30.70.1320">
    <property type="entry name" value="Multidrug efflux transporter AcrB pore domain like"/>
    <property type="match status" value="1"/>
</dbReference>
<keyword evidence="1" id="KW-0812">Transmembrane</keyword>
<dbReference type="PRINTS" id="PR00702">
    <property type="entry name" value="ACRIFLAVINRP"/>
</dbReference>
<dbReference type="PANTHER" id="PTHR32063">
    <property type="match status" value="1"/>
</dbReference>
<dbReference type="GO" id="GO:0042910">
    <property type="term" value="F:xenobiotic transmembrane transporter activity"/>
    <property type="evidence" value="ECO:0007669"/>
    <property type="project" value="TreeGrafter"/>
</dbReference>
<dbReference type="InterPro" id="IPR001036">
    <property type="entry name" value="Acrflvin-R"/>
</dbReference>
<name>A0A956NI69_UNCEI</name>
<dbReference type="GO" id="GO:0005886">
    <property type="term" value="C:plasma membrane"/>
    <property type="evidence" value="ECO:0007669"/>
    <property type="project" value="TreeGrafter"/>
</dbReference>